<sequence length="280" mass="31882">MEKFFREIAEEKPVRFTARQLYTFTNNYSTCLGSGGFGEVYKGKFPNGVNVAVKVLKRSLDKRAEAQFMAEVGSICRTYHINLVRLYGFCYDHFMSALVFEYLENGSLDKYLFGKRKQIEWRKLHDIAIGTARGLAYLHEECQHRIIHYDIKPANILLDANFLPKVGDFGLAKLCNRDNTHISFSGYRGTPGYLAPEFLSLEERTTITTVSANPDWFPQQLWDAYENDKLEELIVGCGIGEEDREMASRACEVALCCVQDSPDGRPPMSAVVKMLEGELR</sequence>
<evidence type="ECO:0000256" key="7">
    <source>
        <dbReference type="ARBA" id="ARBA00022840"/>
    </source>
</evidence>
<evidence type="ECO:0000259" key="12">
    <source>
        <dbReference type="PROSITE" id="PS50011"/>
    </source>
</evidence>
<dbReference type="SMART" id="SM00220">
    <property type="entry name" value="S_TKc"/>
    <property type="match status" value="1"/>
</dbReference>
<dbReference type="InterPro" id="IPR008271">
    <property type="entry name" value="Ser/Thr_kinase_AS"/>
</dbReference>
<dbReference type="Pfam" id="PF00069">
    <property type="entry name" value="Pkinase"/>
    <property type="match status" value="1"/>
</dbReference>
<dbReference type="InterPro" id="IPR011009">
    <property type="entry name" value="Kinase-like_dom_sf"/>
</dbReference>
<evidence type="ECO:0000313" key="14">
    <source>
        <dbReference type="Proteomes" id="UP001642487"/>
    </source>
</evidence>
<dbReference type="PROSITE" id="PS50011">
    <property type="entry name" value="PROTEIN_KINASE_DOM"/>
    <property type="match status" value="1"/>
</dbReference>
<organism evidence="13 14">
    <name type="scientific">Citrullus colocynthis</name>
    <name type="common">colocynth</name>
    <dbReference type="NCBI Taxonomy" id="252529"/>
    <lineage>
        <taxon>Eukaryota</taxon>
        <taxon>Viridiplantae</taxon>
        <taxon>Streptophyta</taxon>
        <taxon>Embryophyta</taxon>
        <taxon>Tracheophyta</taxon>
        <taxon>Spermatophyta</taxon>
        <taxon>Magnoliopsida</taxon>
        <taxon>eudicotyledons</taxon>
        <taxon>Gunneridae</taxon>
        <taxon>Pentapetalae</taxon>
        <taxon>rosids</taxon>
        <taxon>fabids</taxon>
        <taxon>Cucurbitales</taxon>
        <taxon>Cucurbitaceae</taxon>
        <taxon>Benincaseae</taxon>
        <taxon>Citrullus</taxon>
    </lineage>
</organism>
<evidence type="ECO:0000256" key="9">
    <source>
        <dbReference type="ARBA" id="ARBA00023136"/>
    </source>
</evidence>
<keyword evidence="2" id="KW-0808">Transferase</keyword>
<evidence type="ECO:0000256" key="8">
    <source>
        <dbReference type="ARBA" id="ARBA00022989"/>
    </source>
</evidence>
<evidence type="ECO:0000256" key="5">
    <source>
        <dbReference type="ARBA" id="ARBA00022741"/>
    </source>
</evidence>
<protein>
    <recommendedName>
        <fullName evidence="12">Protein kinase domain-containing protein</fullName>
    </recommendedName>
</protein>
<dbReference type="Gene3D" id="3.30.200.20">
    <property type="entry name" value="Phosphorylase Kinase, domain 1"/>
    <property type="match status" value="1"/>
</dbReference>
<keyword evidence="6" id="KW-0418">Kinase</keyword>
<gene>
    <name evidence="13" type="ORF">CITCOLO1_LOCUS9306</name>
</gene>
<dbReference type="InterPro" id="IPR017441">
    <property type="entry name" value="Protein_kinase_ATP_BS"/>
</dbReference>
<evidence type="ECO:0000256" key="3">
    <source>
        <dbReference type="ARBA" id="ARBA00022692"/>
    </source>
</evidence>
<keyword evidence="3" id="KW-0812">Transmembrane</keyword>
<reference evidence="13 14" key="1">
    <citation type="submission" date="2024-03" db="EMBL/GenBank/DDBJ databases">
        <authorList>
            <person name="Gkanogiannis A."/>
            <person name="Becerra Lopez-Lavalle L."/>
        </authorList>
    </citation>
    <scope>NUCLEOTIDE SEQUENCE [LARGE SCALE GENOMIC DNA]</scope>
</reference>
<dbReference type="Gene3D" id="1.10.510.10">
    <property type="entry name" value="Transferase(Phosphotransferase) domain 1"/>
    <property type="match status" value="1"/>
</dbReference>
<dbReference type="EMBL" id="OZ021737">
    <property type="protein sequence ID" value="CAK9317403.1"/>
    <property type="molecule type" value="Genomic_DNA"/>
</dbReference>
<evidence type="ECO:0000256" key="1">
    <source>
        <dbReference type="ARBA" id="ARBA00004167"/>
    </source>
</evidence>
<feature type="domain" description="Protein kinase" evidence="12">
    <location>
        <begin position="26"/>
        <end position="280"/>
    </location>
</feature>
<dbReference type="InterPro" id="IPR000719">
    <property type="entry name" value="Prot_kinase_dom"/>
</dbReference>
<keyword evidence="5 10" id="KW-0547">Nucleotide-binding</keyword>
<keyword evidence="8" id="KW-1133">Transmembrane helix</keyword>
<evidence type="ECO:0000313" key="13">
    <source>
        <dbReference type="EMBL" id="CAK9317403.1"/>
    </source>
</evidence>
<keyword evidence="9" id="KW-0472">Membrane</keyword>
<dbReference type="PROSITE" id="PS00108">
    <property type="entry name" value="PROTEIN_KINASE_ST"/>
    <property type="match status" value="1"/>
</dbReference>
<comment type="similarity">
    <text evidence="11">Belongs to the protein kinase superfamily.</text>
</comment>
<comment type="subcellular location">
    <subcellularLocation>
        <location evidence="1">Membrane</location>
        <topology evidence="1">Single-pass membrane protein</topology>
    </subcellularLocation>
</comment>
<keyword evidence="7 10" id="KW-0067">ATP-binding</keyword>
<accession>A0ABP0YAA6</accession>
<dbReference type="Proteomes" id="UP001642487">
    <property type="component" value="Chromosome 3"/>
</dbReference>
<keyword evidence="11" id="KW-0723">Serine/threonine-protein kinase</keyword>
<dbReference type="PROSITE" id="PS00107">
    <property type="entry name" value="PROTEIN_KINASE_ATP"/>
    <property type="match status" value="1"/>
</dbReference>
<evidence type="ECO:0000256" key="11">
    <source>
        <dbReference type="RuleBase" id="RU000304"/>
    </source>
</evidence>
<dbReference type="SUPFAM" id="SSF56112">
    <property type="entry name" value="Protein kinase-like (PK-like)"/>
    <property type="match status" value="1"/>
</dbReference>
<feature type="binding site" evidence="10">
    <location>
        <position position="54"/>
    </location>
    <ligand>
        <name>ATP</name>
        <dbReference type="ChEBI" id="CHEBI:30616"/>
    </ligand>
</feature>
<evidence type="ECO:0000256" key="2">
    <source>
        <dbReference type="ARBA" id="ARBA00022679"/>
    </source>
</evidence>
<proteinExistence type="inferred from homology"/>
<keyword evidence="14" id="KW-1185">Reference proteome</keyword>
<name>A0ABP0YAA6_9ROSI</name>
<dbReference type="PANTHER" id="PTHR47974">
    <property type="entry name" value="OS07G0415500 PROTEIN"/>
    <property type="match status" value="1"/>
</dbReference>
<evidence type="ECO:0000256" key="4">
    <source>
        <dbReference type="ARBA" id="ARBA00022729"/>
    </source>
</evidence>
<evidence type="ECO:0000256" key="10">
    <source>
        <dbReference type="PROSITE-ProRule" id="PRU10141"/>
    </source>
</evidence>
<keyword evidence="4" id="KW-0732">Signal</keyword>
<evidence type="ECO:0000256" key="6">
    <source>
        <dbReference type="ARBA" id="ARBA00022777"/>
    </source>
</evidence>
<dbReference type="PANTHER" id="PTHR47974:SF9">
    <property type="entry name" value="RECEPTOR-LIKE SERINE_THREONINE-PROTEIN KINASE"/>
    <property type="match status" value="1"/>
</dbReference>